<dbReference type="PROSITE" id="PS00198">
    <property type="entry name" value="4FE4S_FER_1"/>
    <property type="match status" value="1"/>
</dbReference>
<evidence type="ECO:0000256" key="3">
    <source>
        <dbReference type="ARBA" id="ARBA00022723"/>
    </source>
</evidence>
<keyword evidence="5" id="KW-0408">Iron</keyword>
<dbReference type="EMBL" id="JARBJD010000047">
    <property type="protein sequence ID" value="KAK2957333.1"/>
    <property type="molecule type" value="Genomic_DNA"/>
</dbReference>
<sequence length="311" mass="34128">MCARFSLIVESDGFIRLGLMDSTSPIPAIDDALGGPVKNSIGLSTRGTLPSTTPSSRSNAPCHSDLYEGKCVRMEIDLDSTPRTLQFFMKGKAGVSYVSGIPSSVRIGELLSELTTFLAYPDQHQYPKEWKKSDGDCNPPQLFSYSENSQTPSLSTPATKPTLPALTCMKEELLLRGEGGCQMAITSVSVEEEQELIAKQLIAMMQFIPKEEGQDEKTLAGYAEEALTRPLKSYVPDIVIFKAGCNRCNKKKYSISDACEGCVARPCMTNCPRKAITRTEHRCRIDESKCIGCSLCQKNCPYGAIVRRKIP</sequence>
<evidence type="ECO:0000256" key="2">
    <source>
        <dbReference type="ARBA" id="ARBA00022485"/>
    </source>
</evidence>
<keyword evidence="9" id="KW-1185">Reference proteome</keyword>
<dbReference type="Proteomes" id="UP001281761">
    <property type="component" value="Unassembled WGS sequence"/>
</dbReference>
<gene>
    <name evidence="8" type="ORF">BLNAU_7711</name>
</gene>
<feature type="domain" description="4Fe-4S ferredoxin-type" evidence="7">
    <location>
        <begin position="281"/>
        <end position="310"/>
    </location>
</feature>
<keyword evidence="3" id="KW-0479">Metal-binding</keyword>
<dbReference type="PANTHER" id="PTHR42859:SF10">
    <property type="entry name" value="DIMETHYLSULFOXIDE REDUCTASE CHAIN B"/>
    <property type="match status" value="1"/>
</dbReference>
<accession>A0ABQ9Y0R8</accession>
<organism evidence="8 9">
    <name type="scientific">Blattamonas nauphoetae</name>
    <dbReference type="NCBI Taxonomy" id="2049346"/>
    <lineage>
        <taxon>Eukaryota</taxon>
        <taxon>Metamonada</taxon>
        <taxon>Preaxostyla</taxon>
        <taxon>Oxymonadida</taxon>
        <taxon>Blattamonas</taxon>
    </lineage>
</organism>
<dbReference type="Gene3D" id="3.30.70.20">
    <property type="match status" value="1"/>
</dbReference>
<proteinExistence type="predicted"/>
<evidence type="ECO:0000256" key="5">
    <source>
        <dbReference type="ARBA" id="ARBA00023004"/>
    </source>
</evidence>
<dbReference type="InterPro" id="IPR017900">
    <property type="entry name" value="4Fe4S_Fe_S_CS"/>
</dbReference>
<evidence type="ECO:0000256" key="4">
    <source>
        <dbReference type="ARBA" id="ARBA00022982"/>
    </source>
</evidence>
<name>A0ABQ9Y0R8_9EUKA</name>
<keyword evidence="1" id="KW-0813">Transport</keyword>
<dbReference type="PROSITE" id="PS51379">
    <property type="entry name" value="4FE4S_FER_2"/>
    <property type="match status" value="1"/>
</dbReference>
<dbReference type="PANTHER" id="PTHR42859">
    <property type="entry name" value="OXIDOREDUCTASE"/>
    <property type="match status" value="1"/>
</dbReference>
<evidence type="ECO:0000256" key="1">
    <source>
        <dbReference type="ARBA" id="ARBA00022448"/>
    </source>
</evidence>
<dbReference type="InterPro" id="IPR050294">
    <property type="entry name" value="RnfB_subfamily"/>
</dbReference>
<evidence type="ECO:0000313" key="8">
    <source>
        <dbReference type="EMBL" id="KAK2957333.1"/>
    </source>
</evidence>
<protein>
    <submittedName>
        <fullName evidence="8">Fe-hydrogenase large subunit family protein</fullName>
    </submittedName>
</protein>
<comment type="caution">
    <text evidence="8">The sequence shown here is derived from an EMBL/GenBank/DDBJ whole genome shotgun (WGS) entry which is preliminary data.</text>
</comment>
<dbReference type="SUPFAM" id="SSF54862">
    <property type="entry name" value="4Fe-4S ferredoxins"/>
    <property type="match status" value="1"/>
</dbReference>
<evidence type="ECO:0000256" key="6">
    <source>
        <dbReference type="ARBA" id="ARBA00023014"/>
    </source>
</evidence>
<keyword evidence="2" id="KW-0004">4Fe-4S</keyword>
<keyword evidence="6" id="KW-0411">Iron-sulfur</keyword>
<keyword evidence="4" id="KW-0249">Electron transport</keyword>
<dbReference type="InterPro" id="IPR017896">
    <property type="entry name" value="4Fe4S_Fe-S-bd"/>
</dbReference>
<evidence type="ECO:0000259" key="7">
    <source>
        <dbReference type="PROSITE" id="PS51379"/>
    </source>
</evidence>
<dbReference type="Pfam" id="PF00037">
    <property type="entry name" value="Fer4"/>
    <property type="match status" value="1"/>
</dbReference>
<reference evidence="8 9" key="1">
    <citation type="journal article" date="2022" name="bioRxiv">
        <title>Genomics of Preaxostyla Flagellates Illuminates Evolutionary Transitions and the Path Towards Mitochondrial Loss.</title>
        <authorList>
            <person name="Novak L.V.F."/>
            <person name="Treitli S.C."/>
            <person name="Pyrih J."/>
            <person name="Halakuc P."/>
            <person name="Pipaliya S.V."/>
            <person name="Vacek V."/>
            <person name="Brzon O."/>
            <person name="Soukal P."/>
            <person name="Eme L."/>
            <person name="Dacks J.B."/>
            <person name="Karnkowska A."/>
            <person name="Elias M."/>
            <person name="Hampl V."/>
        </authorList>
    </citation>
    <scope>NUCLEOTIDE SEQUENCE [LARGE SCALE GENOMIC DNA]</scope>
    <source>
        <strain evidence="8">NAU3</strain>
        <tissue evidence="8">Gut</tissue>
    </source>
</reference>
<evidence type="ECO:0000313" key="9">
    <source>
        <dbReference type="Proteomes" id="UP001281761"/>
    </source>
</evidence>